<name>A0A2W4QKB3_9GAMM</name>
<keyword evidence="3" id="KW-0560">Oxidoreductase</keyword>
<evidence type="ECO:0000256" key="1">
    <source>
        <dbReference type="ARBA" id="ARBA00022714"/>
    </source>
</evidence>
<dbReference type="EMBL" id="QJPH01000541">
    <property type="protein sequence ID" value="PZN70849.1"/>
    <property type="molecule type" value="Genomic_DNA"/>
</dbReference>
<dbReference type="AlphaFoldDB" id="A0A2W4QKB3"/>
<protein>
    <submittedName>
        <fullName evidence="7">Aromatic ring-hydroxylating dioxygenase subunit alpha</fullName>
    </submittedName>
</protein>
<evidence type="ECO:0000313" key="7">
    <source>
        <dbReference type="EMBL" id="PZN70849.1"/>
    </source>
</evidence>
<sequence>MENLWSMNPTMRLIENLWYPVLESREIGRKPVAFERLGQKLAFWRTDDGMPHAHPDRCPHLGASLSNGKVSQDRLVCPFHGFEFDAKGQCRHIPANGRQGKIPKGMEVASFPLREAHGLIWLWLGKARETYPPLPYFPELESGWRYGTVTADWPAHYTRAIENQLDVAHLAFVHKTTIGAGGRSFVDGPYVEADASGIKVWVTNSRDEGQQHSSQDELAKSASLKEPGLHFLFPGVWLLNISPRMKNFIAFVPVNERETRYYVRVYHRINNPLLAKIYELLVGLSNRFILDQDRRVVVTQTPLDSSQANDDRLIGADRAIIQFRRLHAKLSDSVS</sequence>
<dbReference type="Pfam" id="PF19112">
    <property type="entry name" value="VanA_C"/>
    <property type="match status" value="1"/>
</dbReference>
<gene>
    <name evidence="7" type="ORF">DM484_27780</name>
</gene>
<dbReference type="InterPro" id="IPR050584">
    <property type="entry name" value="Cholesterol_7-desaturase"/>
</dbReference>
<dbReference type="PANTHER" id="PTHR21266:SF59">
    <property type="entry name" value="BLR4922 PROTEIN"/>
    <property type="match status" value="1"/>
</dbReference>
<dbReference type="PROSITE" id="PS51296">
    <property type="entry name" value="RIESKE"/>
    <property type="match status" value="1"/>
</dbReference>
<keyword evidence="4" id="KW-0408">Iron</keyword>
<keyword evidence="2" id="KW-0479">Metal-binding</keyword>
<evidence type="ECO:0000313" key="8">
    <source>
        <dbReference type="Proteomes" id="UP000249396"/>
    </source>
</evidence>
<dbReference type="Gene3D" id="2.102.10.10">
    <property type="entry name" value="Rieske [2Fe-2S] iron-sulphur domain"/>
    <property type="match status" value="1"/>
</dbReference>
<keyword evidence="1" id="KW-0001">2Fe-2S</keyword>
<dbReference type="GO" id="GO:0046872">
    <property type="term" value="F:metal ion binding"/>
    <property type="evidence" value="ECO:0007669"/>
    <property type="project" value="UniProtKB-KW"/>
</dbReference>
<evidence type="ECO:0000256" key="4">
    <source>
        <dbReference type="ARBA" id="ARBA00023004"/>
    </source>
</evidence>
<dbReference type="GO" id="GO:0051213">
    <property type="term" value="F:dioxygenase activity"/>
    <property type="evidence" value="ECO:0007669"/>
    <property type="project" value="UniProtKB-KW"/>
</dbReference>
<evidence type="ECO:0000259" key="6">
    <source>
        <dbReference type="PROSITE" id="PS51296"/>
    </source>
</evidence>
<organism evidence="7 8">
    <name type="scientific">Candidatus Methylumidiphilus alinenensis</name>
    <dbReference type="NCBI Taxonomy" id="2202197"/>
    <lineage>
        <taxon>Bacteria</taxon>
        <taxon>Pseudomonadati</taxon>
        <taxon>Pseudomonadota</taxon>
        <taxon>Gammaproteobacteria</taxon>
        <taxon>Methylococcales</taxon>
        <taxon>Candidatus Methylumidiphilus</taxon>
    </lineage>
</organism>
<dbReference type="GO" id="GO:0051537">
    <property type="term" value="F:2 iron, 2 sulfur cluster binding"/>
    <property type="evidence" value="ECO:0007669"/>
    <property type="project" value="UniProtKB-KW"/>
</dbReference>
<comment type="caution">
    <text evidence="7">The sequence shown here is derived from an EMBL/GenBank/DDBJ whole genome shotgun (WGS) entry which is preliminary data.</text>
</comment>
<reference evidence="7 8" key="1">
    <citation type="journal article" date="2018" name="Aquat. Microb. Ecol.">
        <title>Gammaproteobacterial methanotrophs dominate.</title>
        <authorList>
            <person name="Rissanen A.J."/>
            <person name="Saarenheimo J."/>
            <person name="Tiirola M."/>
            <person name="Peura S."/>
            <person name="Aalto S.L."/>
            <person name="Karvinen A."/>
            <person name="Nykanen H."/>
        </authorList>
    </citation>
    <scope>NUCLEOTIDE SEQUENCE [LARGE SCALE GENOMIC DNA]</scope>
    <source>
        <strain evidence="7">AMbin10</strain>
    </source>
</reference>
<evidence type="ECO:0000256" key="2">
    <source>
        <dbReference type="ARBA" id="ARBA00022723"/>
    </source>
</evidence>
<dbReference type="InterPro" id="IPR036922">
    <property type="entry name" value="Rieske_2Fe-2S_sf"/>
</dbReference>
<keyword evidence="5" id="KW-0411">Iron-sulfur</keyword>
<dbReference type="SUPFAM" id="SSF55961">
    <property type="entry name" value="Bet v1-like"/>
    <property type="match status" value="1"/>
</dbReference>
<dbReference type="SUPFAM" id="SSF50022">
    <property type="entry name" value="ISP domain"/>
    <property type="match status" value="1"/>
</dbReference>
<keyword evidence="7" id="KW-0223">Dioxygenase</keyword>
<accession>A0A2W4QKB3</accession>
<dbReference type="InterPro" id="IPR044043">
    <property type="entry name" value="VanA_C_cat"/>
</dbReference>
<dbReference type="Pfam" id="PF00355">
    <property type="entry name" value="Rieske"/>
    <property type="match status" value="1"/>
</dbReference>
<dbReference type="InterPro" id="IPR017941">
    <property type="entry name" value="Rieske_2Fe-2S"/>
</dbReference>
<evidence type="ECO:0000256" key="5">
    <source>
        <dbReference type="ARBA" id="ARBA00023014"/>
    </source>
</evidence>
<feature type="domain" description="Rieske" evidence="6">
    <location>
        <begin position="18"/>
        <end position="122"/>
    </location>
</feature>
<evidence type="ECO:0000256" key="3">
    <source>
        <dbReference type="ARBA" id="ARBA00023002"/>
    </source>
</evidence>
<dbReference type="PANTHER" id="PTHR21266">
    <property type="entry name" value="IRON-SULFUR DOMAIN CONTAINING PROTEIN"/>
    <property type="match status" value="1"/>
</dbReference>
<dbReference type="Gene3D" id="3.90.380.10">
    <property type="entry name" value="Naphthalene 1,2-dioxygenase Alpha Subunit, Chain A, domain 1"/>
    <property type="match status" value="1"/>
</dbReference>
<dbReference type="Proteomes" id="UP000249396">
    <property type="component" value="Unassembled WGS sequence"/>
</dbReference>
<proteinExistence type="predicted"/>